<dbReference type="AlphaFoldDB" id="A0A8J2JR46"/>
<accession>A0A8J2JR46</accession>
<dbReference type="EMBL" id="CAJVCH010017758">
    <property type="protein sequence ID" value="CAG7683983.1"/>
    <property type="molecule type" value="Genomic_DNA"/>
</dbReference>
<sequence length="29" mass="3073">MRLKAPVISVCPQAAPNSVTQQVGNRLPP</sequence>
<feature type="non-terminal residue" evidence="1">
    <location>
        <position position="1"/>
    </location>
</feature>
<proteinExistence type="predicted"/>
<organism evidence="1 2">
    <name type="scientific">Allacma fusca</name>
    <dbReference type="NCBI Taxonomy" id="39272"/>
    <lineage>
        <taxon>Eukaryota</taxon>
        <taxon>Metazoa</taxon>
        <taxon>Ecdysozoa</taxon>
        <taxon>Arthropoda</taxon>
        <taxon>Hexapoda</taxon>
        <taxon>Collembola</taxon>
        <taxon>Symphypleona</taxon>
        <taxon>Sminthuridae</taxon>
        <taxon>Allacma</taxon>
    </lineage>
</organism>
<comment type="caution">
    <text evidence="1">The sequence shown here is derived from an EMBL/GenBank/DDBJ whole genome shotgun (WGS) entry which is preliminary data.</text>
</comment>
<dbReference type="Proteomes" id="UP000708208">
    <property type="component" value="Unassembled WGS sequence"/>
</dbReference>
<evidence type="ECO:0000313" key="2">
    <source>
        <dbReference type="Proteomes" id="UP000708208"/>
    </source>
</evidence>
<name>A0A8J2JR46_9HEXA</name>
<evidence type="ECO:0000313" key="1">
    <source>
        <dbReference type="EMBL" id="CAG7683983.1"/>
    </source>
</evidence>
<reference evidence="1" key="1">
    <citation type="submission" date="2021-06" db="EMBL/GenBank/DDBJ databases">
        <authorList>
            <person name="Hodson N. C."/>
            <person name="Mongue J. A."/>
            <person name="Jaron S. K."/>
        </authorList>
    </citation>
    <scope>NUCLEOTIDE SEQUENCE</scope>
</reference>
<keyword evidence="2" id="KW-1185">Reference proteome</keyword>
<gene>
    <name evidence="1" type="ORF">AFUS01_LOCUS3021</name>
</gene>
<protein>
    <submittedName>
        <fullName evidence="1">Uncharacterized protein</fullName>
    </submittedName>
</protein>